<accession>A0A3B0SCH0</accession>
<organism evidence="1">
    <name type="scientific">hydrothermal vent metagenome</name>
    <dbReference type="NCBI Taxonomy" id="652676"/>
    <lineage>
        <taxon>unclassified sequences</taxon>
        <taxon>metagenomes</taxon>
        <taxon>ecological metagenomes</taxon>
    </lineage>
</organism>
<name>A0A3B0SCH0_9ZZZZ</name>
<evidence type="ECO:0000313" key="1">
    <source>
        <dbReference type="EMBL" id="VAV94043.1"/>
    </source>
</evidence>
<evidence type="ECO:0008006" key="2">
    <source>
        <dbReference type="Google" id="ProtNLM"/>
    </source>
</evidence>
<dbReference type="AlphaFoldDB" id="A0A3B0SCH0"/>
<gene>
    <name evidence="1" type="ORF">MNBD_ALPHA06-1236</name>
</gene>
<sequence>MMRIFSSLWFFIVILGGCANAEPAAQTRTAKANADVVFVKAQQDRTGKWSFAVSVSHPDTGWKDYADGWDVVDGNGVVIKDKNAKFTRLLVHPHVGEIPFTRAANGLKISTNQVTVRAHDMLDGFGGKTVTVDLSKDKGPGFTVQRRQ</sequence>
<protein>
    <recommendedName>
        <fullName evidence="2">Lipoprotein</fullName>
    </recommendedName>
</protein>
<reference evidence="1" key="1">
    <citation type="submission" date="2018-06" db="EMBL/GenBank/DDBJ databases">
        <authorList>
            <person name="Zhirakovskaya E."/>
        </authorList>
    </citation>
    <scope>NUCLEOTIDE SEQUENCE</scope>
</reference>
<dbReference type="PROSITE" id="PS51257">
    <property type="entry name" value="PROKAR_LIPOPROTEIN"/>
    <property type="match status" value="1"/>
</dbReference>
<dbReference type="EMBL" id="UOEE01000175">
    <property type="protein sequence ID" value="VAV94043.1"/>
    <property type="molecule type" value="Genomic_DNA"/>
</dbReference>
<proteinExistence type="predicted"/>